<dbReference type="Gene3D" id="3.90.580.10">
    <property type="entry name" value="Zinc finger, CHC2-type domain"/>
    <property type="match status" value="1"/>
</dbReference>
<comment type="similarity">
    <text evidence="12 13">Belongs to the DnaG primase family.</text>
</comment>
<evidence type="ECO:0000256" key="13">
    <source>
        <dbReference type="PIRNR" id="PIRNR002811"/>
    </source>
</evidence>
<dbReference type="Proteomes" id="UP000317839">
    <property type="component" value="Unassembled WGS sequence"/>
</dbReference>
<dbReference type="InterPro" id="IPR034151">
    <property type="entry name" value="TOPRIM_DnaG_bac"/>
</dbReference>
<dbReference type="InterPro" id="IPR019475">
    <property type="entry name" value="DNA_primase_DnaB-bd"/>
</dbReference>
<dbReference type="SUPFAM" id="SSF57783">
    <property type="entry name" value="Zinc beta-ribbon"/>
    <property type="match status" value="1"/>
</dbReference>
<evidence type="ECO:0000256" key="8">
    <source>
        <dbReference type="ARBA" id="ARBA00022833"/>
    </source>
</evidence>
<keyword evidence="11 12" id="KW-0804">Transcription</keyword>
<dbReference type="GO" id="GO:1990077">
    <property type="term" value="C:primosome complex"/>
    <property type="evidence" value="ECO:0007669"/>
    <property type="project" value="UniProtKB-KW"/>
</dbReference>
<dbReference type="EMBL" id="VIKR01000002">
    <property type="protein sequence ID" value="TQV74863.1"/>
    <property type="molecule type" value="Genomic_DNA"/>
</dbReference>
<dbReference type="InterPro" id="IPR013264">
    <property type="entry name" value="DNAG_N"/>
</dbReference>
<dbReference type="GO" id="GO:0005737">
    <property type="term" value="C:cytoplasm"/>
    <property type="evidence" value="ECO:0007669"/>
    <property type="project" value="TreeGrafter"/>
</dbReference>
<dbReference type="HAMAP" id="MF_00974">
    <property type="entry name" value="DNA_primase_DnaG"/>
    <property type="match status" value="1"/>
</dbReference>
<protein>
    <recommendedName>
        <fullName evidence="12 13">DNA primase</fullName>
        <ecNumber evidence="12">2.7.7.101</ecNumber>
    </recommendedName>
</protein>
<dbReference type="InterPro" id="IPR050219">
    <property type="entry name" value="DnaG_primase"/>
</dbReference>
<evidence type="ECO:0000256" key="5">
    <source>
        <dbReference type="ARBA" id="ARBA00022705"/>
    </source>
</evidence>
<keyword evidence="5 12" id="KW-0235">DNA replication</keyword>
<dbReference type="NCBIfam" id="TIGR01391">
    <property type="entry name" value="dnaG"/>
    <property type="match status" value="1"/>
</dbReference>
<evidence type="ECO:0000313" key="17">
    <source>
        <dbReference type="EMBL" id="TQV74863.1"/>
    </source>
</evidence>
<reference evidence="17 18" key="1">
    <citation type="submission" date="2019-06" db="EMBL/GenBank/DDBJ databases">
        <title>Draft genome of Aliikangiella marina GYP-15.</title>
        <authorList>
            <person name="Wang G."/>
        </authorList>
    </citation>
    <scope>NUCLEOTIDE SEQUENCE [LARGE SCALE GENOMIC DNA]</scope>
    <source>
        <strain evidence="17 18">GYP-15</strain>
    </source>
</reference>
<dbReference type="InterPro" id="IPR013173">
    <property type="entry name" value="DNA_primase_DnaG_DnaB-bd_dom"/>
</dbReference>
<dbReference type="Pfam" id="PF10410">
    <property type="entry name" value="DnaB_bind"/>
    <property type="match status" value="1"/>
</dbReference>
<gene>
    <name evidence="12" type="primary">dnaG</name>
    <name evidence="17" type="ORF">FLL45_07840</name>
</gene>
<sequence>MAGRIPQSFINELLARCDLVEIIDRRVSLKKAGRNYTACCPFHNEKTPSFSVNPDKQFYYCFGCGASGNALTFLMEYEGQEFVAAIEDLAAQQGLEVPREAYSGSQQQQHNDLFPLMGKVANHYQQQLKNHPKAKRAIAYLKNRGLSGEIAKTYGMGFVPDGWQNLMHLDSDKEKLTKDLVATGMMIQKDDGRAYDRFRDRIMFPIRNRRGQVLGFGGRVIDKGEPKYLNSPETDLFHKGRELYGLFEMRRQMRNIDHVIIVEGYMDVVALAQFGIQNAAATLGTATTSEHLQTLFRICPKVVFCFDGDKAGRAAAVRALKHALPLVRETREVRLIFLPDGEDPDTLVRKIGADAFRQQVENATTLFDYLIEYLKSQVDMNTFEGPARLVHLAKPFYQEIKDAILAARFSARLCELSGLNQEQLAKVLEETNENQSVSSNSQQHPRANQDQKTHSANYSRAPNQQFGNPQPADSEQDSQQQSRATFRRAIALLLQFPDAMPAADLNWLQAIQDPGAQILFEMCQLLDKHEDMTTAMLIEHWRDRPEHPHLQKLAVSELHTHADNAQIEVCEIIKRLEKTYLLEQWDALIEKSKTQLLDESEKATLKQLQQAIHKN</sequence>
<dbReference type="SMART" id="SM00766">
    <property type="entry name" value="DnaG_DnaB_bind"/>
    <property type="match status" value="1"/>
</dbReference>
<keyword evidence="3 12" id="KW-0808">Transferase</keyword>
<dbReference type="Gene3D" id="1.10.860.10">
    <property type="entry name" value="DNAb Helicase, Chain A"/>
    <property type="match status" value="1"/>
</dbReference>
<dbReference type="InterPro" id="IPR006171">
    <property type="entry name" value="TOPRIM_dom"/>
</dbReference>
<evidence type="ECO:0000256" key="12">
    <source>
        <dbReference type="HAMAP-Rule" id="MF_00974"/>
    </source>
</evidence>
<evidence type="ECO:0000256" key="1">
    <source>
        <dbReference type="ARBA" id="ARBA00022478"/>
    </source>
</evidence>
<dbReference type="GO" id="GO:0006269">
    <property type="term" value="P:DNA replication, synthesis of primer"/>
    <property type="evidence" value="ECO:0007669"/>
    <property type="project" value="UniProtKB-UniRule"/>
</dbReference>
<dbReference type="AlphaFoldDB" id="A0A545TCB6"/>
<dbReference type="Pfam" id="PF08278">
    <property type="entry name" value="DnaG_DnaB_bind"/>
    <property type="match status" value="1"/>
</dbReference>
<feature type="compositionally biased region" description="Low complexity" evidence="15">
    <location>
        <begin position="433"/>
        <end position="443"/>
    </location>
</feature>
<dbReference type="Gene3D" id="1.20.50.20">
    <property type="entry name" value="DnaG, RNA polymerase domain, helical bundle"/>
    <property type="match status" value="1"/>
</dbReference>
<keyword evidence="4 12" id="KW-0548">Nucleotidyltransferase</keyword>
<organism evidence="17 18">
    <name type="scientific">Aliikangiella marina</name>
    <dbReference type="NCBI Taxonomy" id="1712262"/>
    <lineage>
        <taxon>Bacteria</taxon>
        <taxon>Pseudomonadati</taxon>
        <taxon>Pseudomonadota</taxon>
        <taxon>Gammaproteobacteria</taxon>
        <taxon>Oceanospirillales</taxon>
        <taxon>Pleioneaceae</taxon>
        <taxon>Aliikangiella</taxon>
    </lineage>
</organism>
<dbReference type="PIRSF" id="PIRSF002811">
    <property type="entry name" value="DnaG"/>
    <property type="match status" value="1"/>
</dbReference>
<dbReference type="FunFam" id="3.40.1360.10:FF:000002">
    <property type="entry name" value="DNA primase"/>
    <property type="match status" value="1"/>
</dbReference>
<dbReference type="CDD" id="cd03364">
    <property type="entry name" value="TOPRIM_DnaG_primases"/>
    <property type="match status" value="1"/>
</dbReference>
<dbReference type="SMART" id="SM00493">
    <property type="entry name" value="TOPRIM"/>
    <property type="match status" value="1"/>
</dbReference>
<dbReference type="Pfam" id="PF13155">
    <property type="entry name" value="Toprim_2"/>
    <property type="match status" value="1"/>
</dbReference>
<keyword evidence="8 12" id="KW-0862">Zinc</keyword>
<evidence type="ECO:0000256" key="7">
    <source>
        <dbReference type="ARBA" id="ARBA00022771"/>
    </source>
</evidence>
<evidence type="ECO:0000256" key="11">
    <source>
        <dbReference type="ARBA" id="ARBA00023163"/>
    </source>
</evidence>
<dbReference type="RefSeq" id="WP_142941481.1">
    <property type="nucleotide sequence ID" value="NZ_VIKR01000002.1"/>
</dbReference>
<dbReference type="PANTHER" id="PTHR30313:SF2">
    <property type="entry name" value="DNA PRIMASE"/>
    <property type="match status" value="1"/>
</dbReference>
<comment type="domain">
    <text evidence="12">Contains an N-terminal zinc-binding domain, a central core domain that contains the primase activity, and a C-terminal DnaB-binding domain.</text>
</comment>
<dbReference type="Gene3D" id="3.90.980.10">
    <property type="entry name" value="DNA primase, catalytic core, N-terminal domain"/>
    <property type="match status" value="1"/>
</dbReference>
<evidence type="ECO:0000256" key="6">
    <source>
        <dbReference type="ARBA" id="ARBA00022723"/>
    </source>
</evidence>
<feature type="region of interest" description="Disordered" evidence="15">
    <location>
        <begin position="430"/>
        <end position="481"/>
    </location>
</feature>
<comment type="catalytic activity">
    <reaction evidence="12">
        <text>ssDNA + n NTP = ssDNA/pppN(pN)n-1 hybrid + (n-1) diphosphate.</text>
        <dbReference type="EC" id="2.7.7.101"/>
    </reaction>
</comment>
<feature type="compositionally biased region" description="Polar residues" evidence="15">
    <location>
        <begin position="454"/>
        <end position="481"/>
    </location>
</feature>
<dbReference type="Pfam" id="PF08275">
    <property type="entry name" value="DNAG_N"/>
    <property type="match status" value="1"/>
</dbReference>
<evidence type="ECO:0000256" key="10">
    <source>
        <dbReference type="ARBA" id="ARBA00023125"/>
    </source>
</evidence>
<evidence type="ECO:0000256" key="2">
    <source>
        <dbReference type="ARBA" id="ARBA00022515"/>
    </source>
</evidence>
<dbReference type="FunFam" id="3.90.580.10:FF:000001">
    <property type="entry name" value="DNA primase"/>
    <property type="match status" value="1"/>
</dbReference>
<keyword evidence="2 12" id="KW-0639">Primosome</keyword>
<evidence type="ECO:0000256" key="9">
    <source>
        <dbReference type="ARBA" id="ARBA00022842"/>
    </source>
</evidence>
<evidence type="ECO:0000313" key="18">
    <source>
        <dbReference type="Proteomes" id="UP000317839"/>
    </source>
</evidence>
<proteinExistence type="inferred from homology"/>
<dbReference type="Pfam" id="PF01807">
    <property type="entry name" value="Zn_ribbon_DnaG"/>
    <property type="match status" value="1"/>
</dbReference>
<evidence type="ECO:0000256" key="15">
    <source>
        <dbReference type="SAM" id="MobiDB-lite"/>
    </source>
</evidence>
<dbReference type="InterPro" id="IPR006295">
    <property type="entry name" value="DNA_primase_DnaG"/>
</dbReference>
<comment type="function">
    <text evidence="12 13">RNA polymerase that catalyzes the synthesis of short RNA molecules used as primers for DNA polymerase during DNA replication.</text>
</comment>
<accession>A0A545TCB6</accession>
<dbReference type="InterPro" id="IPR002694">
    <property type="entry name" value="Znf_CHC2"/>
</dbReference>
<dbReference type="OrthoDB" id="9803773at2"/>
<comment type="caution">
    <text evidence="17">The sequence shown here is derived from an EMBL/GenBank/DDBJ whole genome shotgun (WGS) entry which is preliminary data.</text>
</comment>
<evidence type="ECO:0000256" key="3">
    <source>
        <dbReference type="ARBA" id="ARBA00022679"/>
    </source>
</evidence>
<dbReference type="GO" id="GO:0008270">
    <property type="term" value="F:zinc ion binding"/>
    <property type="evidence" value="ECO:0007669"/>
    <property type="project" value="UniProtKB-UniRule"/>
</dbReference>
<dbReference type="InterPro" id="IPR030846">
    <property type="entry name" value="DnaG_bac"/>
</dbReference>
<keyword evidence="1 12" id="KW-0240">DNA-directed RNA polymerase</keyword>
<feature type="zinc finger region" description="CHC2-type" evidence="12 14">
    <location>
        <begin position="40"/>
        <end position="64"/>
    </location>
</feature>
<keyword evidence="10 12" id="KW-0238">DNA-binding</keyword>
<dbReference type="SUPFAM" id="SSF56731">
    <property type="entry name" value="DNA primase core"/>
    <property type="match status" value="1"/>
</dbReference>
<dbReference type="PANTHER" id="PTHR30313">
    <property type="entry name" value="DNA PRIMASE"/>
    <property type="match status" value="1"/>
</dbReference>
<dbReference type="GO" id="GO:0000428">
    <property type="term" value="C:DNA-directed RNA polymerase complex"/>
    <property type="evidence" value="ECO:0007669"/>
    <property type="project" value="UniProtKB-KW"/>
</dbReference>
<keyword evidence="7 12" id="KW-0863">Zinc-finger</keyword>
<dbReference type="FunFam" id="3.90.980.10:FF:000001">
    <property type="entry name" value="DNA primase"/>
    <property type="match status" value="1"/>
</dbReference>
<keyword evidence="6 12" id="KW-0479">Metal-binding</keyword>
<dbReference type="EC" id="2.7.7.101" evidence="12"/>
<keyword evidence="9" id="KW-0460">Magnesium</keyword>
<dbReference type="GO" id="GO:0003677">
    <property type="term" value="F:DNA binding"/>
    <property type="evidence" value="ECO:0007669"/>
    <property type="project" value="UniProtKB-KW"/>
</dbReference>
<dbReference type="PROSITE" id="PS50880">
    <property type="entry name" value="TOPRIM"/>
    <property type="match status" value="1"/>
</dbReference>
<dbReference type="Gene3D" id="3.40.1360.10">
    <property type="match status" value="1"/>
</dbReference>
<dbReference type="SMART" id="SM00400">
    <property type="entry name" value="ZnF_CHCC"/>
    <property type="match status" value="1"/>
</dbReference>
<name>A0A545TCB6_9GAMM</name>
<keyword evidence="18" id="KW-1185">Reference proteome</keyword>
<comment type="subunit">
    <text evidence="12">Monomer. Interacts with DnaB.</text>
</comment>
<dbReference type="InterPro" id="IPR036977">
    <property type="entry name" value="DNA_primase_Znf_CHC2"/>
</dbReference>
<feature type="domain" description="Toprim" evidence="16">
    <location>
        <begin position="257"/>
        <end position="339"/>
    </location>
</feature>
<evidence type="ECO:0000256" key="14">
    <source>
        <dbReference type="PIRSR" id="PIRSR002811-1"/>
    </source>
</evidence>
<dbReference type="InterPro" id="IPR037068">
    <property type="entry name" value="DNA_primase_core_N_sf"/>
</dbReference>
<dbReference type="SUPFAM" id="SSF117023">
    <property type="entry name" value="DNA primase DnaG, C-terminal domain"/>
    <property type="match status" value="1"/>
</dbReference>
<dbReference type="InterPro" id="IPR016136">
    <property type="entry name" value="DNA_helicase_N/primase_C"/>
</dbReference>
<evidence type="ECO:0000256" key="4">
    <source>
        <dbReference type="ARBA" id="ARBA00022695"/>
    </source>
</evidence>
<dbReference type="GO" id="GO:0003899">
    <property type="term" value="F:DNA-directed RNA polymerase activity"/>
    <property type="evidence" value="ECO:0007669"/>
    <property type="project" value="UniProtKB-UniRule"/>
</dbReference>
<comment type="cofactor">
    <cofactor evidence="12 13 14">
        <name>Zn(2+)</name>
        <dbReference type="ChEBI" id="CHEBI:29105"/>
    </cofactor>
    <text evidence="12 13 14">Binds 1 zinc ion per monomer.</text>
</comment>
<evidence type="ECO:0000259" key="16">
    <source>
        <dbReference type="PROSITE" id="PS50880"/>
    </source>
</evidence>